<reference evidence="8 9" key="1">
    <citation type="submission" date="2019-04" db="EMBL/GenBank/DDBJ databases">
        <authorList>
            <person name="Hwang J.C."/>
        </authorList>
    </citation>
    <scope>NUCLEOTIDE SEQUENCE [LARGE SCALE GENOMIC DNA]</scope>
    <source>
        <strain evidence="8 9">IMCC35002</strain>
    </source>
</reference>
<comment type="caution">
    <text evidence="8">The sequence shown here is derived from an EMBL/GenBank/DDBJ whole genome shotgun (WGS) entry which is preliminary data.</text>
</comment>
<evidence type="ECO:0000256" key="5">
    <source>
        <dbReference type="ARBA" id="ARBA00023136"/>
    </source>
</evidence>
<dbReference type="SUPFAM" id="SSF81342">
    <property type="entry name" value="Transmembrane di-heme cytochromes"/>
    <property type="match status" value="1"/>
</dbReference>
<feature type="transmembrane region" description="Helical" evidence="6">
    <location>
        <begin position="40"/>
        <end position="58"/>
    </location>
</feature>
<organism evidence="8 9">
    <name type="scientific">Ferrimonas aestuarii</name>
    <dbReference type="NCBI Taxonomy" id="2569539"/>
    <lineage>
        <taxon>Bacteria</taxon>
        <taxon>Pseudomonadati</taxon>
        <taxon>Pseudomonadota</taxon>
        <taxon>Gammaproteobacteria</taxon>
        <taxon>Alteromonadales</taxon>
        <taxon>Ferrimonadaceae</taxon>
        <taxon>Ferrimonas</taxon>
    </lineage>
</organism>
<dbReference type="PANTHER" id="PTHR30485">
    <property type="entry name" value="NI/FE-HYDROGENASE 1 B-TYPE CYTOCHROME SUBUNIT"/>
    <property type="match status" value="1"/>
</dbReference>
<comment type="subcellular location">
    <subcellularLocation>
        <location evidence="1">Cell membrane</location>
        <topology evidence="1">Multi-pass membrane protein</topology>
    </subcellularLocation>
</comment>
<feature type="domain" description="Cytochrome b561 bacterial/Ni-hydrogenase" evidence="7">
    <location>
        <begin position="6"/>
        <end position="176"/>
    </location>
</feature>
<dbReference type="OrthoDB" id="196472at2"/>
<dbReference type="InterPro" id="IPR016174">
    <property type="entry name" value="Di-haem_cyt_TM"/>
</dbReference>
<evidence type="ECO:0000313" key="9">
    <source>
        <dbReference type="Proteomes" id="UP000305675"/>
    </source>
</evidence>
<protein>
    <submittedName>
        <fullName evidence="8">Cytochrome B</fullName>
    </submittedName>
</protein>
<feature type="transmembrane region" description="Helical" evidence="6">
    <location>
        <begin position="93"/>
        <end position="115"/>
    </location>
</feature>
<dbReference type="GO" id="GO:0009055">
    <property type="term" value="F:electron transfer activity"/>
    <property type="evidence" value="ECO:0007669"/>
    <property type="project" value="InterPro"/>
</dbReference>
<accession>A0A4U1BNL9</accession>
<keyword evidence="9" id="KW-1185">Reference proteome</keyword>
<proteinExistence type="predicted"/>
<dbReference type="InterPro" id="IPR011577">
    <property type="entry name" value="Cyt_b561_bac/Ni-Hgenase"/>
</dbReference>
<dbReference type="Gene3D" id="1.20.950.20">
    <property type="entry name" value="Transmembrane di-heme cytochromes, Chain C"/>
    <property type="match status" value="1"/>
</dbReference>
<dbReference type="PANTHER" id="PTHR30485:SF2">
    <property type="entry name" value="BLL0597 PROTEIN"/>
    <property type="match status" value="1"/>
</dbReference>
<evidence type="ECO:0000256" key="3">
    <source>
        <dbReference type="ARBA" id="ARBA00022692"/>
    </source>
</evidence>
<dbReference type="RefSeq" id="WP_136863083.1">
    <property type="nucleotide sequence ID" value="NZ_SWCJ01000005.1"/>
</dbReference>
<feature type="transmembrane region" description="Helical" evidence="6">
    <location>
        <begin position="144"/>
        <end position="164"/>
    </location>
</feature>
<gene>
    <name evidence="8" type="ORF">FCL42_09010</name>
</gene>
<keyword evidence="5 6" id="KW-0472">Membrane</keyword>
<feature type="transmembrane region" description="Helical" evidence="6">
    <location>
        <begin position="192"/>
        <end position="210"/>
    </location>
</feature>
<dbReference type="Pfam" id="PF01292">
    <property type="entry name" value="Ni_hydr_CYTB"/>
    <property type="match status" value="1"/>
</dbReference>
<dbReference type="InterPro" id="IPR051542">
    <property type="entry name" value="Hydrogenase_cytochrome"/>
</dbReference>
<sequence length="214" mass="24017">MKVKIWDGMVRLFHWGAVALVPLCWYTAEQGMMEWHMTAAYLLASLLTVRILWGFIGTTTARFSHFVRSPAAVIHYLKKWRNERKPYFGHNPAGGYMVLMMLLLLAAQITTGLFASDDIFVEGPLYAYVSGETSGLLTTLHHQLFDGILICVALHLLAIVSYRFKGVNLVEAMITGYGMTAQGRRSNAVPPICWLVPLVIALAASVYWLILPLW</sequence>
<dbReference type="GO" id="GO:0022904">
    <property type="term" value="P:respiratory electron transport chain"/>
    <property type="evidence" value="ECO:0007669"/>
    <property type="project" value="InterPro"/>
</dbReference>
<evidence type="ECO:0000256" key="6">
    <source>
        <dbReference type="SAM" id="Phobius"/>
    </source>
</evidence>
<evidence type="ECO:0000313" key="8">
    <source>
        <dbReference type="EMBL" id="TKB55326.1"/>
    </source>
</evidence>
<dbReference type="Proteomes" id="UP000305675">
    <property type="component" value="Unassembled WGS sequence"/>
</dbReference>
<dbReference type="EMBL" id="SWCJ01000005">
    <property type="protein sequence ID" value="TKB55326.1"/>
    <property type="molecule type" value="Genomic_DNA"/>
</dbReference>
<evidence type="ECO:0000259" key="7">
    <source>
        <dbReference type="Pfam" id="PF01292"/>
    </source>
</evidence>
<name>A0A4U1BNL9_9GAMM</name>
<keyword evidence="2" id="KW-1003">Cell membrane</keyword>
<keyword evidence="4 6" id="KW-1133">Transmembrane helix</keyword>
<dbReference type="AlphaFoldDB" id="A0A4U1BNL9"/>
<evidence type="ECO:0000256" key="1">
    <source>
        <dbReference type="ARBA" id="ARBA00004651"/>
    </source>
</evidence>
<feature type="transmembrane region" description="Helical" evidence="6">
    <location>
        <begin position="12"/>
        <end position="28"/>
    </location>
</feature>
<keyword evidence="3 6" id="KW-0812">Transmembrane</keyword>
<dbReference type="GO" id="GO:0020037">
    <property type="term" value="F:heme binding"/>
    <property type="evidence" value="ECO:0007669"/>
    <property type="project" value="TreeGrafter"/>
</dbReference>
<evidence type="ECO:0000256" key="2">
    <source>
        <dbReference type="ARBA" id="ARBA00022475"/>
    </source>
</evidence>
<evidence type="ECO:0000256" key="4">
    <source>
        <dbReference type="ARBA" id="ARBA00022989"/>
    </source>
</evidence>
<dbReference type="GO" id="GO:0005886">
    <property type="term" value="C:plasma membrane"/>
    <property type="evidence" value="ECO:0007669"/>
    <property type="project" value="UniProtKB-SubCell"/>
</dbReference>